<protein>
    <submittedName>
        <fullName evidence="6">ABC transporter substrate-binding protein</fullName>
    </submittedName>
</protein>
<organism evidence="6 7">
    <name type="scientific">Collibacillus ludicampi</name>
    <dbReference type="NCBI Taxonomy" id="2771369"/>
    <lineage>
        <taxon>Bacteria</taxon>
        <taxon>Bacillati</taxon>
        <taxon>Bacillota</taxon>
        <taxon>Bacilli</taxon>
        <taxon>Bacillales</taxon>
        <taxon>Alicyclobacillaceae</taxon>
        <taxon>Collibacillus</taxon>
    </lineage>
</organism>
<evidence type="ECO:0000313" key="6">
    <source>
        <dbReference type="EMBL" id="GIM45309.1"/>
    </source>
</evidence>
<comment type="similarity">
    <text evidence="2">Belongs to the bacterial solute-binding protein SsuA/TauA family.</text>
</comment>
<sequence>MKVGRKLGILASSIAMAGMLLAGCGAGSKQTVEDTSAKGGTSVPKVKIMVGGLEKIIYLPAMLTQRLGYFKQEGIDVELMNEAAGQTAEEALIAGQVDGVVGFYDHTIDIQAKGKKIESVVQFASVPGEQLVVSDKLKDQIKTVADLKGKKIGVTGLGSSTNFLANYLVTKGGHSTKEYTPVAVGAGKTLIAAMEQGRIDLAVTTEPTISLLKAKHLASTFVDMTTMEGTTQALGGTYPASSLYMRNDFVKEHPEVVQHLANAFVKTLHYIKTHTPEEIADQLPHEYYAGDKAMYIQALKNSVAMFTADGKMPQGGPEKVLEVLSTFHPELKNANIKLEETYTTEFVEKAAKNQ</sequence>
<dbReference type="PANTHER" id="PTHR30024">
    <property type="entry name" value="ALIPHATIC SULFONATES-BINDING PROTEIN-RELATED"/>
    <property type="match status" value="1"/>
</dbReference>
<evidence type="ECO:0000256" key="2">
    <source>
        <dbReference type="ARBA" id="ARBA00010742"/>
    </source>
</evidence>
<evidence type="ECO:0000256" key="1">
    <source>
        <dbReference type="ARBA" id="ARBA00004418"/>
    </source>
</evidence>
<evidence type="ECO:0000256" key="3">
    <source>
        <dbReference type="ARBA" id="ARBA00022729"/>
    </source>
</evidence>
<dbReference type="PANTHER" id="PTHR30024:SF47">
    <property type="entry name" value="TAURINE-BINDING PERIPLASMIC PROTEIN"/>
    <property type="match status" value="1"/>
</dbReference>
<dbReference type="InterPro" id="IPR015168">
    <property type="entry name" value="SsuA/THI5"/>
</dbReference>
<dbReference type="Proteomes" id="UP001057291">
    <property type="component" value="Unassembled WGS sequence"/>
</dbReference>
<keyword evidence="7" id="KW-1185">Reference proteome</keyword>
<dbReference type="EMBL" id="BOQE01000001">
    <property type="protein sequence ID" value="GIM45309.1"/>
    <property type="molecule type" value="Genomic_DNA"/>
</dbReference>
<evidence type="ECO:0000259" key="5">
    <source>
        <dbReference type="Pfam" id="PF09084"/>
    </source>
</evidence>
<gene>
    <name evidence="6" type="ORF">DNHGIG_08580</name>
</gene>
<reference evidence="6" key="1">
    <citation type="journal article" date="2023" name="Int. J. Syst. Evol. Microbiol.">
        <title>Collibacillus ludicampi gen. nov., sp. nov., a new soil bacterium of the family Alicyclobacillaceae.</title>
        <authorList>
            <person name="Jojima T."/>
            <person name="Ioku Y."/>
            <person name="Fukuta Y."/>
            <person name="Shirasaka N."/>
            <person name="Matsumura Y."/>
            <person name="Mori M."/>
        </authorList>
    </citation>
    <scope>NUCLEOTIDE SEQUENCE</scope>
    <source>
        <strain evidence="6">TP075</strain>
    </source>
</reference>
<comment type="subcellular location">
    <subcellularLocation>
        <location evidence="1">Periplasm</location>
    </subcellularLocation>
</comment>
<feature type="domain" description="SsuA/THI5-like" evidence="5">
    <location>
        <begin position="60"/>
        <end position="274"/>
    </location>
</feature>
<accession>A0AAV4LC84</accession>
<name>A0AAV4LC84_9BACL</name>
<evidence type="ECO:0000313" key="7">
    <source>
        <dbReference type="Proteomes" id="UP001057291"/>
    </source>
</evidence>
<proteinExistence type="inferred from homology"/>
<keyword evidence="3 4" id="KW-0732">Signal</keyword>
<dbReference type="GO" id="GO:0042918">
    <property type="term" value="P:alkanesulfonate transmembrane transport"/>
    <property type="evidence" value="ECO:0007669"/>
    <property type="project" value="TreeGrafter"/>
</dbReference>
<evidence type="ECO:0000256" key="4">
    <source>
        <dbReference type="SAM" id="SignalP"/>
    </source>
</evidence>
<dbReference type="GO" id="GO:0042597">
    <property type="term" value="C:periplasmic space"/>
    <property type="evidence" value="ECO:0007669"/>
    <property type="project" value="UniProtKB-SubCell"/>
</dbReference>
<dbReference type="Pfam" id="PF09084">
    <property type="entry name" value="NMT1"/>
    <property type="match status" value="1"/>
</dbReference>
<feature type="signal peptide" evidence="4">
    <location>
        <begin position="1"/>
        <end position="22"/>
    </location>
</feature>
<feature type="chain" id="PRO_5043405496" evidence="4">
    <location>
        <begin position="23"/>
        <end position="354"/>
    </location>
</feature>
<dbReference type="Gene3D" id="3.40.190.10">
    <property type="entry name" value="Periplasmic binding protein-like II"/>
    <property type="match status" value="2"/>
</dbReference>
<dbReference type="SUPFAM" id="SSF53850">
    <property type="entry name" value="Periplasmic binding protein-like II"/>
    <property type="match status" value="1"/>
</dbReference>
<dbReference type="AlphaFoldDB" id="A0AAV4LC84"/>
<dbReference type="PROSITE" id="PS51257">
    <property type="entry name" value="PROKAR_LIPOPROTEIN"/>
    <property type="match status" value="1"/>
</dbReference>
<dbReference type="RefSeq" id="WP_282198524.1">
    <property type="nucleotide sequence ID" value="NZ_BOQE01000001.1"/>
</dbReference>
<comment type="caution">
    <text evidence="6">The sequence shown here is derived from an EMBL/GenBank/DDBJ whole genome shotgun (WGS) entry which is preliminary data.</text>
</comment>